<reference evidence="1" key="2">
    <citation type="journal article" date="2015" name="Fish Shellfish Immunol.">
        <title>Early steps in the European eel (Anguilla anguilla)-Vibrio vulnificus interaction in the gills: Role of the RtxA13 toxin.</title>
        <authorList>
            <person name="Callol A."/>
            <person name="Pajuelo D."/>
            <person name="Ebbesson L."/>
            <person name="Teles M."/>
            <person name="MacKenzie S."/>
            <person name="Amaro C."/>
        </authorList>
    </citation>
    <scope>NUCLEOTIDE SEQUENCE</scope>
</reference>
<organism evidence="1">
    <name type="scientific">Anguilla anguilla</name>
    <name type="common">European freshwater eel</name>
    <name type="synonym">Muraena anguilla</name>
    <dbReference type="NCBI Taxonomy" id="7936"/>
    <lineage>
        <taxon>Eukaryota</taxon>
        <taxon>Metazoa</taxon>
        <taxon>Chordata</taxon>
        <taxon>Craniata</taxon>
        <taxon>Vertebrata</taxon>
        <taxon>Euteleostomi</taxon>
        <taxon>Actinopterygii</taxon>
        <taxon>Neopterygii</taxon>
        <taxon>Teleostei</taxon>
        <taxon>Anguilliformes</taxon>
        <taxon>Anguillidae</taxon>
        <taxon>Anguilla</taxon>
    </lineage>
</organism>
<protein>
    <submittedName>
        <fullName evidence="1">Uncharacterized protein</fullName>
    </submittedName>
</protein>
<proteinExistence type="predicted"/>
<dbReference type="EMBL" id="GBXM01044793">
    <property type="protein sequence ID" value="JAH63784.1"/>
    <property type="molecule type" value="Transcribed_RNA"/>
</dbReference>
<accession>A0A0E9UD55</accession>
<sequence length="40" mass="4176">MGVARGILTYSSGIKAGTCLTVLGQHLYSDMSPSNTKAVF</sequence>
<dbReference type="AlphaFoldDB" id="A0A0E9UD55"/>
<name>A0A0E9UD55_ANGAN</name>
<reference evidence="1" key="1">
    <citation type="submission" date="2014-11" db="EMBL/GenBank/DDBJ databases">
        <authorList>
            <person name="Amaro Gonzalez C."/>
        </authorList>
    </citation>
    <scope>NUCLEOTIDE SEQUENCE</scope>
</reference>
<evidence type="ECO:0000313" key="1">
    <source>
        <dbReference type="EMBL" id="JAH63784.1"/>
    </source>
</evidence>